<reference evidence="2" key="1">
    <citation type="submission" date="2021-01" db="EMBL/GenBank/DDBJ databases">
        <authorList>
            <person name="Corre E."/>
            <person name="Pelletier E."/>
            <person name="Niang G."/>
            <person name="Scheremetjew M."/>
            <person name="Finn R."/>
            <person name="Kale V."/>
            <person name="Holt S."/>
            <person name="Cochrane G."/>
            <person name="Meng A."/>
            <person name="Brown T."/>
            <person name="Cohen L."/>
        </authorList>
    </citation>
    <scope>NUCLEOTIDE SEQUENCE</scope>
    <source>
        <strain evidence="2">CCAP979/52</strain>
    </source>
</reference>
<feature type="region of interest" description="Disordered" evidence="1">
    <location>
        <begin position="175"/>
        <end position="248"/>
    </location>
</feature>
<name>A0A7S0MJ20_9CRYP</name>
<feature type="compositionally biased region" description="Basic and acidic residues" evidence="1">
    <location>
        <begin position="206"/>
        <end position="218"/>
    </location>
</feature>
<feature type="region of interest" description="Disordered" evidence="1">
    <location>
        <begin position="98"/>
        <end position="148"/>
    </location>
</feature>
<gene>
    <name evidence="2" type="ORF">CCUR1050_LOCUS20693</name>
</gene>
<accession>A0A7S0MJ20</accession>
<feature type="compositionally biased region" description="Pro residues" evidence="1">
    <location>
        <begin position="184"/>
        <end position="198"/>
    </location>
</feature>
<proteinExistence type="predicted"/>
<dbReference type="AlphaFoldDB" id="A0A7S0MJ20"/>
<evidence type="ECO:0000256" key="1">
    <source>
        <dbReference type="SAM" id="MobiDB-lite"/>
    </source>
</evidence>
<protein>
    <submittedName>
        <fullName evidence="2">Uncharacterized protein</fullName>
    </submittedName>
</protein>
<feature type="compositionally biased region" description="Basic residues" evidence="1">
    <location>
        <begin position="104"/>
        <end position="125"/>
    </location>
</feature>
<feature type="compositionally biased region" description="Low complexity" evidence="1">
    <location>
        <begin position="219"/>
        <end position="248"/>
    </location>
</feature>
<dbReference type="EMBL" id="HBEZ01037642">
    <property type="protein sequence ID" value="CAD8643009.1"/>
    <property type="molecule type" value="Transcribed_RNA"/>
</dbReference>
<sequence length="248" mass="26147">MMGARFAAKTNGDHRYVLTAVQAREIFRLKFLAYKSASAPNTIGRAISNSVLLAAQYGVTSKTIRDIWNRKKWVHATAGLFDEQPVDGASGDVVHFEYLNQQHRPSKAGRPKGARDKRPRAKNKNKSSPSPTGKCESPNDNAGQSHRGAAHVLSPTTAAVARDFPPALPACKQASHQASTVPFRPCPPSPSPALPSPIAPAIGDPRPLHPADARRPSESGRLGSAARSGGPAASASAPPTALRHGGGR</sequence>
<evidence type="ECO:0000313" key="2">
    <source>
        <dbReference type="EMBL" id="CAD8643009.1"/>
    </source>
</evidence>
<organism evidence="2">
    <name type="scientific">Cryptomonas curvata</name>
    <dbReference type="NCBI Taxonomy" id="233186"/>
    <lineage>
        <taxon>Eukaryota</taxon>
        <taxon>Cryptophyceae</taxon>
        <taxon>Cryptomonadales</taxon>
        <taxon>Cryptomonadaceae</taxon>
        <taxon>Cryptomonas</taxon>
    </lineage>
</organism>